<keyword evidence="4" id="KW-1185">Reference proteome</keyword>
<organism evidence="3 4">
    <name type="scientific">Microbacterium azadirachtae</name>
    <dbReference type="NCBI Taxonomy" id="582680"/>
    <lineage>
        <taxon>Bacteria</taxon>
        <taxon>Bacillati</taxon>
        <taxon>Actinomycetota</taxon>
        <taxon>Actinomycetes</taxon>
        <taxon>Micrococcales</taxon>
        <taxon>Microbacteriaceae</taxon>
        <taxon>Microbacterium</taxon>
    </lineage>
</organism>
<feature type="signal peptide" evidence="2">
    <location>
        <begin position="1"/>
        <end position="26"/>
    </location>
</feature>
<accession>A0A0F0LR29</accession>
<dbReference type="InterPro" id="IPR008964">
    <property type="entry name" value="Invasin/intimin_cell_adhesion"/>
</dbReference>
<dbReference type="PATRIC" id="fig|582680.6.peg.557"/>
<name>A0A0F0LR29_9MICO</name>
<protein>
    <recommendedName>
        <fullName evidence="5">Big-1 domain-containing protein</fullName>
    </recommendedName>
</protein>
<reference evidence="3 4" key="1">
    <citation type="submission" date="2015-02" db="EMBL/GenBank/DDBJ databases">
        <title>Draft genome sequences of ten Microbacterium spp. with emphasis on heavy metal contaminated environments.</title>
        <authorList>
            <person name="Corretto E."/>
        </authorList>
    </citation>
    <scope>NUCLEOTIDE SEQUENCE [LARGE SCALE GENOMIC DNA]</scope>
    <source>
        <strain evidence="3 4">ARN176</strain>
    </source>
</reference>
<dbReference type="GO" id="GO:0005975">
    <property type="term" value="P:carbohydrate metabolic process"/>
    <property type="evidence" value="ECO:0007669"/>
    <property type="project" value="UniProtKB-ARBA"/>
</dbReference>
<dbReference type="STRING" id="582680.RS86_00542"/>
<keyword evidence="2" id="KW-0732">Signal</keyword>
<proteinExistence type="predicted"/>
<dbReference type="AlphaFoldDB" id="A0A0F0LR29"/>
<gene>
    <name evidence="3" type="ORF">RS86_00542</name>
</gene>
<dbReference type="SUPFAM" id="SSF49373">
    <property type="entry name" value="Invasin/intimin cell-adhesion fragments"/>
    <property type="match status" value="1"/>
</dbReference>
<sequence>MIARRVLGGVLALLLLAGTTACTASASRGGSSGAPSARAGAAPSTGAETSGAGAATAPAPIGIRLLGPDEPVPFDGEAVSVVVEVTGSGGPISGADVTFTVVSGPAAFPGRFEVSTTDETGVTAALMLTPTGPGEIVLRVASGDLASTVTVTIAP</sequence>
<evidence type="ECO:0000313" key="3">
    <source>
        <dbReference type="EMBL" id="KJL35159.1"/>
    </source>
</evidence>
<dbReference type="Gene3D" id="2.60.40.10">
    <property type="entry name" value="Immunoglobulins"/>
    <property type="match status" value="1"/>
</dbReference>
<evidence type="ECO:0000313" key="4">
    <source>
        <dbReference type="Proteomes" id="UP000033740"/>
    </source>
</evidence>
<dbReference type="PROSITE" id="PS51257">
    <property type="entry name" value="PROKAR_LIPOPROTEIN"/>
    <property type="match status" value="1"/>
</dbReference>
<evidence type="ECO:0008006" key="5">
    <source>
        <dbReference type="Google" id="ProtNLM"/>
    </source>
</evidence>
<comment type="caution">
    <text evidence="3">The sequence shown here is derived from an EMBL/GenBank/DDBJ whole genome shotgun (WGS) entry which is preliminary data.</text>
</comment>
<dbReference type="EMBL" id="JYIX01000024">
    <property type="protein sequence ID" value="KJL35159.1"/>
    <property type="molecule type" value="Genomic_DNA"/>
</dbReference>
<evidence type="ECO:0000256" key="2">
    <source>
        <dbReference type="SAM" id="SignalP"/>
    </source>
</evidence>
<dbReference type="RefSeq" id="WP_045270678.1">
    <property type="nucleotide sequence ID" value="NZ_JYIX01000024.1"/>
</dbReference>
<feature type="chain" id="PRO_5002445574" description="Big-1 domain-containing protein" evidence="2">
    <location>
        <begin position="27"/>
        <end position="155"/>
    </location>
</feature>
<dbReference type="InterPro" id="IPR013783">
    <property type="entry name" value="Ig-like_fold"/>
</dbReference>
<evidence type="ECO:0000256" key="1">
    <source>
        <dbReference type="SAM" id="MobiDB-lite"/>
    </source>
</evidence>
<feature type="region of interest" description="Disordered" evidence="1">
    <location>
        <begin position="25"/>
        <end position="53"/>
    </location>
</feature>
<dbReference type="Proteomes" id="UP000033740">
    <property type="component" value="Unassembled WGS sequence"/>
</dbReference>